<dbReference type="Proteomes" id="UP001501251">
    <property type="component" value="Unassembled WGS sequence"/>
</dbReference>
<dbReference type="Pfam" id="PF19054">
    <property type="entry name" value="DUF5753"/>
    <property type="match status" value="1"/>
</dbReference>
<evidence type="ECO:0000313" key="3">
    <source>
        <dbReference type="Proteomes" id="UP001501251"/>
    </source>
</evidence>
<reference evidence="3" key="1">
    <citation type="journal article" date="2019" name="Int. J. Syst. Evol. Microbiol.">
        <title>The Global Catalogue of Microorganisms (GCM) 10K type strain sequencing project: providing services to taxonomists for standard genome sequencing and annotation.</title>
        <authorList>
            <consortium name="The Broad Institute Genomics Platform"/>
            <consortium name="The Broad Institute Genome Sequencing Center for Infectious Disease"/>
            <person name="Wu L."/>
            <person name="Ma J."/>
        </authorList>
    </citation>
    <scope>NUCLEOTIDE SEQUENCE [LARGE SCALE GENOMIC DNA]</scope>
    <source>
        <strain evidence="3">JCM 17388</strain>
    </source>
</reference>
<evidence type="ECO:0000259" key="1">
    <source>
        <dbReference type="PROSITE" id="PS50943"/>
    </source>
</evidence>
<dbReference type="CDD" id="cd00093">
    <property type="entry name" value="HTH_XRE"/>
    <property type="match status" value="1"/>
</dbReference>
<accession>A0ABP8BCC7</accession>
<gene>
    <name evidence="2" type="ORF">GCM10022252_61140</name>
</gene>
<proteinExistence type="predicted"/>
<evidence type="ECO:0000313" key="2">
    <source>
        <dbReference type="EMBL" id="GAA4203469.1"/>
    </source>
</evidence>
<dbReference type="EMBL" id="BAABAQ010000013">
    <property type="protein sequence ID" value="GAA4203469.1"/>
    <property type="molecule type" value="Genomic_DNA"/>
</dbReference>
<dbReference type="Gene3D" id="1.10.260.40">
    <property type="entry name" value="lambda repressor-like DNA-binding domains"/>
    <property type="match status" value="1"/>
</dbReference>
<keyword evidence="3" id="KW-1185">Reference proteome</keyword>
<organism evidence="2 3">
    <name type="scientific">Streptosporangium oxazolinicum</name>
    <dbReference type="NCBI Taxonomy" id="909287"/>
    <lineage>
        <taxon>Bacteria</taxon>
        <taxon>Bacillati</taxon>
        <taxon>Actinomycetota</taxon>
        <taxon>Actinomycetes</taxon>
        <taxon>Streptosporangiales</taxon>
        <taxon>Streptosporangiaceae</taxon>
        <taxon>Streptosporangium</taxon>
    </lineage>
</organism>
<dbReference type="RefSeq" id="WP_344921593.1">
    <property type="nucleotide sequence ID" value="NZ_BAABAQ010000013.1"/>
</dbReference>
<dbReference type="Pfam" id="PF13560">
    <property type="entry name" value="HTH_31"/>
    <property type="match status" value="1"/>
</dbReference>
<sequence length="299" mass="33709">MLEGDVNAQAGVGDMARQIVGARLRQLRLQCNLTAAEAGKAIRASESKISRMETGQRGFRRNDLRDLFTLYGITDPYQREMLLSVAFGERKPGWWDSEELPLDAAVVMRLEQTADLIRTYQPFVIPPLLQTPEYAAAAYRMSRYPTPTPHVEKSVEQLLRRQKVLSGADRPVLWAVIEEPVLWRPIAGVDAQIRQLIALTASAQMKGVSIQVNPMGSRFMPGYGPFTIFRSGHGRPQMVAVHGERDEVAERSLREEHAITFDRLSIAARERGDTMALLMRICDRLHVMDDRPLSEKGTR</sequence>
<dbReference type="InterPro" id="IPR001387">
    <property type="entry name" value="Cro/C1-type_HTH"/>
</dbReference>
<comment type="caution">
    <text evidence="2">The sequence shown here is derived from an EMBL/GenBank/DDBJ whole genome shotgun (WGS) entry which is preliminary data.</text>
</comment>
<dbReference type="InterPro" id="IPR010982">
    <property type="entry name" value="Lambda_DNA-bd_dom_sf"/>
</dbReference>
<dbReference type="InterPro" id="IPR043917">
    <property type="entry name" value="DUF5753"/>
</dbReference>
<dbReference type="SMART" id="SM00530">
    <property type="entry name" value="HTH_XRE"/>
    <property type="match status" value="1"/>
</dbReference>
<name>A0ABP8BCC7_9ACTN</name>
<protein>
    <submittedName>
        <fullName evidence="2">Helix-turn-helix transcriptional regulator</fullName>
    </submittedName>
</protein>
<dbReference type="PROSITE" id="PS50943">
    <property type="entry name" value="HTH_CROC1"/>
    <property type="match status" value="1"/>
</dbReference>
<dbReference type="SUPFAM" id="SSF47413">
    <property type="entry name" value="lambda repressor-like DNA-binding domains"/>
    <property type="match status" value="1"/>
</dbReference>
<feature type="domain" description="HTH cro/C1-type" evidence="1">
    <location>
        <begin position="24"/>
        <end position="78"/>
    </location>
</feature>